<evidence type="ECO:0000256" key="2">
    <source>
        <dbReference type="SAM" id="Phobius"/>
    </source>
</evidence>
<reference evidence="3" key="1">
    <citation type="submission" date="2021-01" db="EMBL/GenBank/DDBJ databases">
        <title>Whole genome shotgun sequence of Actinocatenispora rupis NBRC 107355.</title>
        <authorList>
            <person name="Komaki H."/>
            <person name="Tamura T."/>
        </authorList>
    </citation>
    <scope>NUCLEOTIDE SEQUENCE</scope>
    <source>
        <strain evidence="3">NBRC 107355</strain>
    </source>
</reference>
<keyword evidence="2" id="KW-0472">Membrane</keyword>
<evidence type="ECO:0000313" key="4">
    <source>
        <dbReference type="Proteomes" id="UP000612808"/>
    </source>
</evidence>
<organism evidence="3 4">
    <name type="scientific">Actinocatenispora rupis</name>
    <dbReference type="NCBI Taxonomy" id="519421"/>
    <lineage>
        <taxon>Bacteria</taxon>
        <taxon>Bacillati</taxon>
        <taxon>Actinomycetota</taxon>
        <taxon>Actinomycetes</taxon>
        <taxon>Micromonosporales</taxon>
        <taxon>Micromonosporaceae</taxon>
        <taxon>Actinocatenispora</taxon>
    </lineage>
</organism>
<keyword evidence="4" id="KW-1185">Reference proteome</keyword>
<feature type="transmembrane region" description="Helical" evidence="2">
    <location>
        <begin position="6"/>
        <end position="30"/>
    </location>
</feature>
<evidence type="ECO:0000256" key="1">
    <source>
        <dbReference type="SAM" id="MobiDB-lite"/>
    </source>
</evidence>
<name>A0A8J3J5I4_9ACTN</name>
<proteinExistence type="predicted"/>
<gene>
    <name evidence="3" type="ORF">Aru02nite_32360</name>
</gene>
<feature type="region of interest" description="Disordered" evidence="1">
    <location>
        <begin position="37"/>
        <end position="74"/>
    </location>
</feature>
<accession>A0A8J3J5I4</accession>
<dbReference type="AlphaFoldDB" id="A0A8J3J5I4"/>
<comment type="caution">
    <text evidence="3">The sequence shown here is derived from an EMBL/GenBank/DDBJ whole genome shotgun (WGS) entry which is preliminary data.</text>
</comment>
<dbReference type="RefSeq" id="WP_203658314.1">
    <property type="nucleotide sequence ID" value="NZ_BAAAZM010000009.1"/>
</dbReference>
<dbReference type="EMBL" id="BOMB01000017">
    <property type="protein sequence ID" value="GID12347.1"/>
    <property type="molecule type" value="Genomic_DNA"/>
</dbReference>
<protein>
    <submittedName>
        <fullName evidence="3">Uncharacterized protein</fullName>
    </submittedName>
</protein>
<keyword evidence="2" id="KW-0812">Transmembrane</keyword>
<sequence length="74" mass="7988">MAPMWWWFGIAALAALLMLSIAVVATVGVVHHRRDRLPADSDDIAPRPEPPVSVVPHGAPRSLTPQRIRGTDGS</sequence>
<dbReference type="Proteomes" id="UP000612808">
    <property type="component" value="Unassembled WGS sequence"/>
</dbReference>
<evidence type="ECO:0000313" key="3">
    <source>
        <dbReference type="EMBL" id="GID12347.1"/>
    </source>
</evidence>
<keyword evidence="2" id="KW-1133">Transmembrane helix</keyword>